<sequence length="189" mass="21930">MSELDSKEYVISINDEGSARDRISINGEDSARDRISIDDEGSSRDRISIDNEGSAQERISNNYVHSKKIITNTNSEDYDQSICVWKAVEYEKGVPKLTIYDSFDLTYLTSYWRLERVSNCKHILLIIDRDTPYDLGRLQNIESLSEGQNWIKYLDEPEDESEPSPSPEEYNRIDLLSYRNEILETIENT</sequence>
<gene>
    <name evidence="1" type="ORF">AMORRO_LOCUS8723</name>
</gene>
<name>A0A9N9GNX0_9GLOM</name>
<evidence type="ECO:0000313" key="1">
    <source>
        <dbReference type="EMBL" id="CAG8622500.1"/>
    </source>
</evidence>
<comment type="caution">
    <text evidence="1">The sequence shown here is derived from an EMBL/GenBank/DDBJ whole genome shotgun (WGS) entry which is preliminary data.</text>
</comment>
<dbReference type="EMBL" id="CAJVPV010007746">
    <property type="protein sequence ID" value="CAG8622500.1"/>
    <property type="molecule type" value="Genomic_DNA"/>
</dbReference>
<keyword evidence="2" id="KW-1185">Reference proteome</keyword>
<accession>A0A9N9GNX0</accession>
<evidence type="ECO:0000313" key="2">
    <source>
        <dbReference type="Proteomes" id="UP000789342"/>
    </source>
</evidence>
<reference evidence="1" key="1">
    <citation type="submission" date="2021-06" db="EMBL/GenBank/DDBJ databases">
        <authorList>
            <person name="Kallberg Y."/>
            <person name="Tangrot J."/>
            <person name="Rosling A."/>
        </authorList>
    </citation>
    <scope>NUCLEOTIDE SEQUENCE</scope>
    <source>
        <strain evidence="1">CL551</strain>
    </source>
</reference>
<proteinExistence type="predicted"/>
<dbReference type="AlphaFoldDB" id="A0A9N9GNX0"/>
<organism evidence="1 2">
    <name type="scientific">Acaulospora morrowiae</name>
    <dbReference type="NCBI Taxonomy" id="94023"/>
    <lineage>
        <taxon>Eukaryota</taxon>
        <taxon>Fungi</taxon>
        <taxon>Fungi incertae sedis</taxon>
        <taxon>Mucoromycota</taxon>
        <taxon>Glomeromycotina</taxon>
        <taxon>Glomeromycetes</taxon>
        <taxon>Diversisporales</taxon>
        <taxon>Acaulosporaceae</taxon>
        <taxon>Acaulospora</taxon>
    </lineage>
</organism>
<protein>
    <submittedName>
        <fullName evidence="1">15969_t:CDS:1</fullName>
    </submittedName>
</protein>
<dbReference type="Proteomes" id="UP000789342">
    <property type="component" value="Unassembled WGS sequence"/>
</dbReference>